<dbReference type="EMBL" id="SUMB01000017">
    <property type="protein sequence ID" value="TJZ42233.1"/>
    <property type="molecule type" value="Genomic_DNA"/>
</dbReference>
<keyword evidence="2" id="KW-1185">Reference proteome</keyword>
<organism evidence="1 2">
    <name type="scientific">Streptomyces piniterrae</name>
    <dbReference type="NCBI Taxonomy" id="2571125"/>
    <lineage>
        <taxon>Bacteria</taxon>
        <taxon>Bacillati</taxon>
        <taxon>Actinomycetota</taxon>
        <taxon>Actinomycetes</taxon>
        <taxon>Kitasatosporales</taxon>
        <taxon>Streptomycetaceae</taxon>
        <taxon>Streptomyces</taxon>
    </lineage>
</organism>
<accession>A0A4U0MNI8</accession>
<dbReference type="RefSeq" id="WP_136744419.1">
    <property type="nucleotide sequence ID" value="NZ_SUMB01000017.1"/>
</dbReference>
<dbReference type="Proteomes" id="UP000308697">
    <property type="component" value="Unassembled WGS sequence"/>
</dbReference>
<dbReference type="OrthoDB" id="72206at2"/>
<reference evidence="1 2" key="1">
    <citation type="submission" date="2019-04" db="EMBL/GenBank/DDBJ databases">
        <title>Streptomyces piniterrae sp. nov., a heliquinomycin-producing actinomycete isolated from rhizosphere soil of Pinus yunnanensis.</title>
        <authorList>
            <person name="Zhuang X."/>
            <person name="Zhao J."/>
        </authorList>
    </citation>
    <scope>NUCLEOTIDE SEQUENCE [LARGE SCALE GENOMIC DNA]</scope>
    <source>
        <strain evidence="2">jys28</strain>
    </source>
</reference>
<sequence>MAKPVRAAVGNVWVKCTFCQGDLFRDREVKLNSSGMEFMNFGWANESATGLICWSCGYVHLFVNRDLELYKVKKDKG</sequence>
<dbReference type="AlphaFoldDB" id="A0A4U0MNI8"/>
<gene>
    <name evidence="1" type="ORF">FCH28_35035</name>
</gene>
<evidence type="ECO:0000313" key="2">
    <source>
        <dbReference type="Proteomes" id="UP000308697"/>
    </source>
</evidence>
<evidence type="ECO:0000313" key="1">
    <source>
        <dbReference type="EMBL" id="TJZ42233.1"/>
    </source>
</evidence>
<evidence type="ECO:0008006" key="3">
    <source>
        <dbReference type="Google" id="ProtNLM"/>
    </source>
</evidence>
<comment type="caution">
    <text evidence="1">The sequence shown here is derived from an EMBL/GenBank/DDBJ whole genome shotgun (WGS) entry which is preliminary data.</text>
</comment>
<proteinExistence type="predicted"/>
<protein>
    <recommendedName>
        <fullName evidence="3">DNA-binding protein</fullName>
    </recommendedName>
</protein>
<name>A0A4U0MNI8_9ACTN</name>